<dbReference type="EMBL" id="JAEHFX010000007">
    <property type="protein sequence ID" value="MBK0404006.1"/>
    <property type="molecule type" value="Genomic_DNA"/>
</dbReference>
<proteinExistence type="inferred from homology"/>
<dbReference type="InterPro" id="IPR037066">
    <property type="entry name" value="Plug_dom_sf"/>
</dbReference>
<dbReference type="InterPro" id="IPR012910">
    <property type="entry name" value="Plug_dom"/>
</dbReference>
<dbReference type="Pfam" id="PF13715">
    <property type="entry name" value="CarbopepD_reg_2"/>
    <property type="match status" value="1"/>
</dbReference>
<keyword evidence="3" id="KW-0175">Coiled coil</keyword>
<dbReference type="InterPro" id="IPR039426">
    <property type="entry name" value="TonB-dep_rcpt-like"/>
</dbReference>
<evidence type="ECO:0000256" key="3">
    <source>
        <dbReference type="SAM" id="Coils"/>
    </source>
</evidence>
<dbReference type="Proteomes" id="UP000644147">
    <property type="component" value="Unassembled WGS sequence"/>
</dbReference>
<comment type="caution">
    <text evidence="6">The sequence shown here is derived from an EMBL/GenBank/DDBJ whole genome shotgun (WGS) entry which is preliminary data.</text>
</comment>
<evidence type="ECO:0000256" key="2">
    <source>
        <dbReference type="PROSITE-ProRule" id="PRU01360"/>
    </source>
</evidence>
<dbReference type="SUPFAM" id="SSF49464">
    <property type="entry name" value="Carboxypeptidase regulatory domain-like"/>
    <property type="match status" value="1"/>
</dbReference>
<evidence type="ECO:0000256" key="4">
    <source>
        <dbReference type="SAM" id="Phobius"/>
    </source>
</evidence>
<evidence type="ECO:0000313" key="7">
    <source>
        <dbReference type="Proteomes" id="UP000644147"/>
    </source>
</evidence>
<dbReference type="PROSITE" id="PS52016">
    <property type="entry name" value="TONB_DEPENDENT_REC_3"/>
    <property type="match status" value="1"/>
</dbReference>
<accession>A0ABS1C3M6</accession>
<feature type="transmembrane region" description="Helical" evidence="4">
    <location>
        <begin position="50"/>
        <end position="67"/>
    </location>
</feature>
<feature type="coiled-coil region" evidence="3">
    <location>
        <begin position="373"/>
        <end position="400"/>
    </location>
</feature>
<dbReference type="RefSeq" id="WP_200506845.1">
    <property type="nucleotide sequence ID" value="NZ_JAEHFX010000007.1"/>
</dbReference>
<keyword evidence="2" id="KW-0998">Cell outer membrane</keyword>
<dbReference type="InterPro" id="IPR008969">
    <property type="entry name" value="CarboxyPept-like_regulatory"/>
</dbReference>
<keyword evidence="1" id="KW-0732">Signal</keyword>
<evidence type="ECO:0000259" key="5">
    <source>
        <dbReference type="Pfam" id="PF07715"/>
    </source>
</evidence>
<evidence type="ECO:0000313" key="6">
    <source>
        <dbReference type="EMBL" id="MBK0404006.1"/>
    </source>
</evidence>
<keyword evidence="2 4" id="KW-0472">Membrane</keyword>
<organism evidence="6 7">
    <name type="scientific">Adhaeribacter terrigena</name>
    <dbReference type="NCBI Taxonomy" id="2793070"/>
    <lineage>
        <taxon>Bacteria</taxon>
        <taxon>Pseudomonadati</taxon>
        <taxon>Bacteroidota</taxon>
        <taxon>Cytophagia</taxon>
        <taxon>Cytophagales</taxon>
        <taxon>Hymenobacteraceae</taxon>
        <taxon>Adhaeribacter</taxon>
    </lineage>
</organism>
<gene>
    <name evidence="6" type="ORF">I5M27_13510</name>
</gene>
<dbReference type="Gene3D" id="2.170.130.10">
    <property type="entry name" value="TonB-dependent receptor, plug domain"/>
    <property type="match status" value="1"/>
</dbReference>
<protein>
    <submittedName>
        <fullName evidence="6">TonB-dependent receptor</fullName>
    </submittedName>
</protein>
<dbReference type="Pfam" id="PF07715">
    <property type="entry name" value="Plug"/>
    <property type="match status" value="1"/>
</dbReference>
<sequence length="831" mass="92735">MNQPSKTTTPINVQDYNAGWKKAQQEYQRQFENKSGKTLGFRAKKVQTKLLAAFFLFFFGLPFLSSAQNLTQTIRGKVLDRESQMPLIGVSVAVISTNPVKGSVTDADGNFKIEKVPVGRHTLKINYLGYEEQTLPELLLGSGKELVLTVGLAENIRLMQEVVIKAQQEKGRPQNEMATLSARSISVEETRHYAAAMNDPARAAQSFAGVAATDDMSNEIVVRGNSPRGVLWRIEGIEVPNPTHFAQEGASGGPISMLSVNMIDNSDFYTGAFPAEYGNALSGIFDMKLRKGNNEKREYAFQAGVLGVDFAAEGPFKKGYKGSYLANYRYSTLAILNNLGFKIAGDNAPDFQDFSFKLHLPTQKAGTFTVWGLGGLSRDAQEAEKDVNKWQEASDAFNNVYKGGMGTVGVSNTYFLNPHAYLETIVSLSANKSAFQYDSLMPNLQPYLVYHENYQKTAARASVLYNHKLSARHTVRLGAIYSQLGFDMMSEGRNAEKIMQTYVENAGNTGLTQAYGQWKYRLLENLTLNSGLHLVRLGLNGSTSVEPRAGLRWNLSSAQAIGLGFGIHSRHESMAAYFARQPLADGTYSQANKNLELAKARHLVLSYDLMLREDLRLKAETYYQDLYDVAIAADPKSAYAALNTEEGLTTDSLVSKGTGRNYGLELSLEKFFTNNYYFLVTTSLYNSKYTALDGIERNTRFNGNYILNVLGGKEFKVGKDRNNVIGLNMKLVWAGGNRYTPIDPERSQQEGTEVYVENETFARQADAYFRTDLRVSYRKNKPKASYIVSLDIQNVSNRLNMYRQYYDPYTRTVEMATQAGLIPVLNYRIEF</sequence>
<feature type="domain" description="TonB-dependent receptor plug" evidence="5">
    <location>
        <begin position="183"/>
        <end position="283"/>
    </location>
</feature>
<dbReference type="PANTHER" id="PTHR30069">
    <property type="entry name" value="TONB-DEPENDENT OUTER MEMBRANE RECEPTOR"/>
    <property type="match status" value="1"/>
</dbReference>
<reference evidence="6 7" key="1">
    <citation type="submission" date="2020-12" db="EMBL/GenBank/DDBJ databases">
        <title>Bacterial novel species Adhaeribacter sp. BT258 isolated from soil.</title>
        <authorList>
            <person name="Jung H.-Y."/>
        </authorList>
    </citation>
    <scope>NUCLEOTIDE SEQUENCE [LARGE SCALE GENOMIC DNA]</scope>
    <source>
        <strain evidence="6 7">BT258</strain>
    </source>
</reference>
<dbReference type="SUPFAM" id="SSF56935">
    <property type="entry name" value="Porins"/>
    <property type="match status" value="1"/>
</dbReference>
<keyword evidence="7" id="KW-1185">Reference proteome</keyword>
<keyword evidence="2" id="KW-0813">Transport</keyword>
<keyword evidence="4" id="KW-1133">Transmembrane helix</keyword>
<keyword evidence="6" id="KW-0675">Receptor</keyword>
<keyword evidence="2 4" id="KW-0812">Transmembrane</keyword>
<name>A0ABS1C3M6_9BACT</name>
<dbReference type="Gene3D" id="2.60.40.1120">
    <property type="entry name" value="Carboxypeptidase-like, regulatory domain"/>
    <property type="match status" value="1"/>
</dbReference>
<keyword evidence="2" id="KW-1134">Transmembrane beta strand</keyword>
<evidence type="ECO:0000256" key="1">
    <source>
        <dbReference type="ARBA" id="ARBA00022729"/>
    </source>
</evidence>
<comment type="similarity">
    <text evidence="2">Belongs to the TonB-dependent receptor family.</text>
</comment>
<comment type="subcellular location">
    <subcellularLocation>
        <location evidence="2">Cell outer membrane</location>
        <topology evidence="2">Multi-pass membrane protein</topology>
    </subcellularLocation>
</comment>
<dbReference type="PANTHER" id="PTHR30069:SF29">
    <property type="entry name" value="HEMOGLOBIN AND HEMOGLOBIN-HAPTOGLOBIN-BINDING PROTEIN 1-RELATED"/>
    <property type="match status" value="1"/>
</dbReference>